<organism evidence="10">
    <name type="scientific">marine sediment metagenome</name>
    <dbReference type="NCBI Taxonomy" id="412755"/>
    <lineage>
        <taxon>unclassified sequences</taxon>
        <taxon>metagenomes</taxon>
        <taxon>ecological metagenomes</taxon>
    </lineage>
</organism>
<dbReference type="GO" id="GO:0051539">
    <property type="term" value="F:4 iron, 4 sulfur cluster binding"/>
    <property type="evidence" value="ECO:0007669"/>
    <property type="project" value="UniProtKB-KW"/>
</dbReference>
<dbReference type="PANTHER" id="PTHR30182:SF1">
    <property type="entry name" value="L-SERINE DEHYDRATASE 1"/>
    <property type="match status" value="1"/>
</dbReference>
<comment type="pathway">
    <text evidence="2">Carbohydrate biosynthesis; gluconeogenesis.</text>
</comment>
<evidence type="ECO:0000256" key="1">
    <source>
        <dbReference type="ARBA" id="ARBA00001966"/>
    </source>
</evidence>
<name>X0YEP7_9ZZZZ</name>
<accession>X0YEP7</accession>
<feature type="domain" description="Serine dehydratase-like alpha subunit" evidence="9">
    <location>
        <begin position="1"/>
        <end position="57"/>
    </location>
</feature>
<evidence type="ECO:0000256" key="4">
    <source>
        <dbReference type="ARBA" id="ARBA00022485"/>
    </source>
</evidence>
<evidence type="ECO:0000313" key="10">
    <source>
        <dbReference type="EMBL" id="GAG47153.1"/>
    </source>
</evidence>
<comment type="cofactor">
    <cofactor evidence="1">
        <name>[4Fe-4S] cluster</name>
        <dbReference type="ChEBI" id="CHEBI:49883"/>
    </cofactor>
</comment>
<dbReference type="GO" id="GO:0046872">
    <property type="term" value="F:metal ion binding"/>
    <property type="evidence" value="ECO:0007669"/>
    <property type="project" value="UniProtKB-KW"/>
</dbReference>
<evidence type="ECO:0000256" key="8">
    <source>
        <dbReference type="ARBA" id="ARBA00023239"/>
    </source>
</evidence>
<keyword evidence="8" id="KW-0456">Lyase</keyword>
<keyword evidence="6" id="KW-0408">Iron</keyword>
<dbReference type="PANTHER" id="PTHR30182">
    <property type="entry name" value="L-SERINE DEHYDRATASE"/>
    <property type="match status" value="1"/>
</dbReference>
<proteinExistence type="predicted"/>
<dbReference type="InterPro" id="IPR005130">
    <property type="entry name" value="Ser_deHydtase-like_asu"/>
</dbReference>
<dbReference type="InterPro" id="IPR051318">
    <property type="entry name" value="Fe-S_L-Ser"/>
</dbReference>
<dbReference type="Pfam" id="PF03313">
    <property type="entry name" value="SDH_alpha"/>
    <property type="match status" value="1"/>
</dbReference>
<dbReference type="GO" id="GO:0006094">
    <property type="term" value="P:gluconeogenesis"/>
    <property type="evidence" value="ECO:0007669"/>
    <property type="project" value="UniProtKB-KW"/>
</dbReference>
<gene>
    <name evidence="10" type="ORF">S01H1_75116</name>
</gene>
<protein>
    <recommendedName>
        <fullName evidence="9">Serine dehydratase-like alpha subunit domain-containing protein</fullName>
    </recommendedName>
</protein>
<keyword evidence="5" id="KW-0479">Metal-binding</keyword>
<dbReference type="EMBL" id="BARS01050300">
    <property type="protein sequence ID" value="GAG47153.1"/>
    <property type="molecule type" value="Genomic_DNA"/>
</dbReference>
<keyword evidence="3" id="KW-0312">Gluconeogenesis</keyword>
<evidence type="ECO:0000256" key="2">
    <source>
        <dbReference type="ARBA" id="ARBA00004742"/>
    </source>
</evidence>
<evidence type="ECO:0000256" key="6">
    <source>
        <dbReference type="ARBA" id="ARBA00023004"/>
    </source>
</evidence>
<evidence type="ECO:0000256" key="5">
    <source>
        <dbReference type="ARBA" id="ARBA00022723"/>
    </source>
</evidence>
<evidence type="ECO:0000256" key="7">
    <source>
        <dbReference type="ARBA" id="ARBA00023014"/>
    </source>
</evidence>
<sequence>MPAVLKQLQEAYRFSVEKIIRALATAGLIGNLVKTNGSIAGAEVGCQGEIGTACAAYALLSDGRHKISFDDVVQTLIMRPAQRFLPARVSAVDPEPGQ</sequence>
<keyword evidence="7" id="KW-0411">Iron-sulfur</keyword>
<keyword evidence="4" id="KW-0004">4Fe-4S</keyword>
<dbReference type="AlphaFoldDB" id="X0YEP7"/>
<evidence type="ECO:0000256" key="3">
    <source>
        <dbReference type="ARBA" id="ARBA00022432"/>
    </source>
</evidence>
<comment type="caution">
    <text evidence="10">The sequence shown here is derived from an EMBL/GenBank/DDBJ whole genome shotgun (WGS) entry which is preliminary data.</text>
</comment>
<dbReference type="GO" id="GO:0003941">
    <property type="term" value="F:L-serine ammonia-lyase activity"/>
    <property type="evidence" value="ECO:0007669"/>
    <property type="project" value="TreeGrafter"/>
</dbReference>
<evidence type="ECO:0000259" key="9">
    <source>
        <dbReference type="Pfam" id="PF03313"/>
    </source>
</evidence>
<reference evidence="10" key="1">
    <citation type="journal article" date="2014" name="Front. Microbiol.">
        <title>High frequency of phylogenetically diverse reductive dehalogenase-homologous genes in deep subseafloor sedimentary metagenomes.</title>
        <authorList>
            <person name="Kawai M."/>
            <person name="Futagami T."/>
            <person name="Toyoda A."/>
            <person name="Takaki Y."/>
            <person name="Nishi S."/>
            <person name="Hori S."/>
            <person name="Arai W."/>
            <person name="Tsubouchi T."/>
            <person name="Morono Y."/>
            <person name="Uchiyama I."/>
            <person name="Ito T."/>
            <person name="Fujiyama A."/>
            <person name="Inagaki F."/>
            <person name="Takami H."/>
        </authorList>
    </citation>
    <scope>NUCLEOTIDE SEQUENCE</scope>
    <source>
        <strain evidence="10">Expedition CK06-06</strain>
    </source>
</reference>